<dbReference type="GO" id="GO:0016491">
    <property type="term" value="F:oxidoreductase activity"/>
    <property type="evidence" value="ECO:0007669"/>
    <property type="project" value="UniProtKB-KW"/>
</dbReference>
<dbReference type="SUPFAM" id="SSF56003">
    <property type="entry name" value="Molybdenum cofactor-binding domain"/>
    <property type="match status" value="1"/>
</dbReference>
<dbReference type="InterPro" id="IPR000674">
    <property type="entry name" value="Ald_Oxase/Xan_DH_a/b"/>
</dbReference>
<dbReference type="OrthoDB" id="9759099at2"/>
<keyword evidence="5" id="KW-1185">Reference proteome</keyword>
<sequence length="772" mass="84438">MKIIGESVFRKESHEKVTGTAKYTNDYDSKEMLHGKLVISPYAHAKIIGIDRSETLKIPGVRAIVTGENLPLTGEEIRDRPPIAVDRVRFHGEVVAVVVADNPFLAKRGADAIKIKYEPLPVVNSPIQALKPNAPLLHENLGNYKKIDGVYPEPGTNIANRTKIRKGDLKKGWAESEVTVEAKFSFHPSDHAAIETRCSFAQIHANGTVEITSSSQAPFMIKRLIGDYFGIETGKIVVNTPLVGGAYGGKASIQLEILAYIASRAVGGRPVKLLNSREEDILTSPGHIGLDATVKLGCTKEGVLKAAEMLYLFDGGAYSDKSVDLSRAGAVDCTGPYHIENIWCDSLCMYTNHPYAAPFRGFAHSEVLFAFERTMDILAKKLQIDPLELRLKNAILPGNTTPTQVLLNSSNVGNLPKCILKLRELINWDEGQVIQLGNHRVRAKGISCIWKTSTIDPNASSGVILTFNPDGSINLISGVVEIGTGTKTILAQYLAEKLKMDINKIHVQMEVNTLNTPEHWKTVASRGTFMAGRALLEAADDVIHQLKEIASCILRAPKEDLVVGNGRVYLRDDPTINIDVKDIAYGYTYPNGNSIGGQIIGRGNYILRQMTFLDKETGAGKPGPEWTVGAQGVEIELDTREYRYKIIKAVSVIDIGKVLNRKAAIGQVMGAMSMGLSFAGRETFIFDILGRVLNPQFRTYRPLRYGEHPEYVVDFIETPQIDAPYGARGVGEHGLIGMPAALGNSLSAALNVSVNHLPIIPELLWRIKEGGH</sequence>
<dbReference type="GO" id="GO:0005506">
    <property type="term" value="F:iron ion binding"/>
    <property type="evidence" value="ECO:0007669"/>
    <property type="project" value="InterPro"/>
</dbReference>
<evidence type="ECO:0000259" key="3">
    <source>
        <dbReference type="SMART" id="SM01008"/>
    </source>
</evidence>
<evidence type="ECO:0000256" key="2">
    <source>
        <dbReference type="ARBA" id="ARBA00023002"/>
    </source>
</evidence>
<reference evidence="4 5" key="1">
    <citation type="journal article" date="2015" name="BMC Genomics">
        <title>Transcriptome analysis of thermophilic methylotrophic Bacillus methanolicus MGA3 using RNA-sequencing provides detailed insights into its previously uncharted transcriptional landscape.</title>
        <authorList>
            <person name="Irla M."/>
            <person name="Neshat A."/>
            <person name="Brautaset T."/>
            <person name="Ruckert C."/>
            <person name="Kalinowski J."/>
            <person name="Wendisch V.F."/>
        </authorList>
    </citation>
    <scope>NUCLEOTIDE SEQUENCE [LARGE SCALE GENOMIC DNA]</scope>
    <source>
        <strain evidence="5">MGA3 / ATCC 53907</strain>
    </source>
</reference>
<dbReference type="HOGENOM" id="CLU_001681_2_1_9"/>
<organism evidence="4 5">
    <name type="scientific">Bacillus methanolicus (strain MGA3 / ATCC 53907)</name>
    <dbReference type="NCBI Taxonomy" id="796606"/>
    <lineage>
        <taxon>Bacteria</taxon>
        <taxon>Bacillati</taxon>
        <taxon>Bacillota</taxon>
        <taxon>Bacilli</taxon>
        <taxon>Bacillales</taxon>
        <taxon>Bacillaceae</taxon>
        <taxon>Bacillus</taxon>
    </lineage>
</organism>
<dbReference type="PANTHER" id="PTHR11908">
    <property type="entry name" value="XANTHINE DEHYDROGENASE"/>
    <property type="match status" value="1"/>
</dbReference>
<dbReference type="InterPro" id="IPR016208">
    <property type="entry name" value="Ald_Oxase/xanthine_DH-like"/>
</dbReference>
<feature type="domain" description="Aldehyde oxidase/xanthine dehydrogenase a/b hammerhead" evidence="3">
    <location>
        <begin position="18"/>
        <end position="121"/>
    </location>
</feature>
<dbReference type="SMART" id="SM01008">
    <property type="entry name" value="Ald_Xan_dh_C"/>
    <property type="match status" value="1"/>
</dbReference>
<gene>
    <name evidence="4" type="ORF">BMMGA3_09550</name>
</gene>
<dbReference type="RefSeq" id="WP_004434674.1">
    <property type="nucleotide sequence ID" value="NZ_ADWW01000002.1"/>
</dbReference>
<dbReference type="Gene3D" id="3.30.365.10">
    <property type="entry name" value="Aldehyde oxidase/xanthine dehydrogenase, molybdopterin binding domain"/>
    <property type="match status" value="4"/>
</dbReference>
<dbReference type="InterPro" id="IPR008274">
    <property type="entry name" value="AldOxase/xan_DH_MoCoBD1"/>
</dbReference>
<dbReference type="Gene3D" id="3.90.1170.50">
    <property type="entry name" value="Aldehyde oxidase/xanthine dehydrogenase, a/b hammerhead"/>
    <property type="match status" value="1"/>
</dbReference>
<dbReference type="AlphaFoldDB" id="I3E982"/>
<dbReference type="STRING" id="796606.BMMGA3_09550"/>
<dbReference type="eggNOG" id="COG1529">
    <property type="taxonomic scope" value="Bacteria"/>
</dbReference>
<dbReference type="InterPro" id="IPR046867">
    <property type="entry name" value="AldOxase/xan_DH_MoCoBD2"/>
</dbReference>
<dbReference type="Proteomes" id="UP000027602">
    <property type="component" value="Chromosome"/>
</dbReference>
<dbReference type="InterPro" id="IPR037165">
    <property type="entry name" value="AldOxase/xan_DH_Mopterin-bd_sf"/>
</dbReference>
<keyword evidence="2" id="KW-0560">Oxidoreductase</keyword>
<dbReference type="InterPro" id="IPR036856">
    <property type="entry name" value="Ald_Oxase/Xan_DH_a/b_sf"/>
</dbReference>
<dbReference type="SUPFAM" id="SSF54665">
    <property type="entry name" value="CO dehydrogenase molybdoprotein N-domain-like"/>
    <property type="match status" value="1"/>
</dbReference>
<accession>I3E982</accession>
<dbReference type="Pfam" id="PF02738">
    <property type="entry name" value="MoCoBD_1"/>
    <property type="match status" value="1"/>
</dbReference>
<keyword evidence="1" id="KW-0500">Molybdenum</keyword>
<dbReference type="EMBL" id="CP007739">
    <property type="protein sequence ID" value="AIE60308.1"/>
    <property type="molecule type" value="Genomic_DNA"/>
</dbReference>
<name>I3E982_BACMM</name>
<evidence type="ECO:0000256" key="1">
    <source>
        <dbReference type="ARBA" id="ARBA00022505"/>
    </source>
</evidence>
<dbReference type="KEGG" id="bmet:BMMGA3_09550"/>
<proteinExistence type="predicted"/>
<dbReference type="PANTHER" id="PTHR11908:SF132">
    <property type="entry name" value="ALDEHYDE OXIDASE 1-RELATED"/>
    <property type="match status" value="1"/>
</dbReference>
<evidence type="ECO:0000313" key="5">
    <source>
        <dbReference type="Proteomes" id="UP000027602"/>
    </source>
</evidence>
<evidence type="ECO:0000313" key="4">
    <source>
        <dbReference type="EMBL" id="AIE60308.1"/>
    </source>
</evidence>
<dbReference type="Pfam" id="PF01315">
    <property type="entry name" value="Ald_Xan_dh_C"/>
    <property type="match status" value="1"/>
</dbReference>
<protein>
    <submittedName>
        <fullName evidence="4">Aldehyde oxidase and xanthine dehydrogenase</fullName>
    </submittedName>
</protein>
<dbReference type="Pfam" id="PF20256">
    <property type="entry name" value="MoCoBD_2"/>
    <property type="match status" value="1"/>
</dbReference>